<proteinExistence type="predicted"/>
<dbReference type="AlphaFoldDB" id="A0A6J4UWG5"/>
<reference evidence="2" key="1">
    <citation type="submission" date="2020-02" db="EMBL/GenBank/DDBJ databases">
        <authorList>
            <person name="Meier V. D."/>
        </authorList>
    </citation>
    <scope>NUCLEOTIDE SEQUENCE</scope>
    <source>
        <strain evidence="2">AVDCRST_MAG87</strain>
    </source>
</reference>
<organism evidence="2">
    <name type="scientific">uncultured Thermomicrobiales bacterium</name>
    <dbReference type="NCBI Taxonomy" id="1645740"/>
    <lineage>
        <taxon>Bacteria</taxon>
        <taxon>Pseudomonadati</taxon>
        <taxon>Thermomicrobiota</taxon>
        <taxon>Thermomicrobia</taxon>
        <taxon>Thermomicrobiales</taxon>
        <taxon>environmental samples</taxon>
    </lineage>
</organism>
<evidence type="ECO:0000256" key="1">
    <source>
        <dbReference type="SAM" id="MobiDB-lite"/>
    </source>
</evidence>
<sequence length="68" mass="7463">MSIQELAERLGDIDGQLVLVLRAGDADRPVPPDWPGRAFGHRHDVSPAVRRRGRSPPVSIAEPTTRLT</sequence>
<accession>A0A6J4UWG5</accession>
<feature type="region of interest" description="Disordered" evidence="1">
    <location>
        <begin position="26"/>
        <end position="68"/>
    </location>
</feature>
<protein>
    <submittedName>
        <fullName evidence="2">Uncharacterized protein</fullName>
    </submittedName>
</protein>
<gene>
    <name evidence="2" type="ORF">AVDCRST_MAG87-1643</name>
</gene>
<evidence type="ECO:0000313" key="2">
    <source>
        <dbReference type="EMBL" id="CAA9561847.1"/>
    </source>
</evidence>
<name>A0A6J4UWG5_9BACT</name>
<dbReference type="EMBL" id="CADCWJ010000365">
    <property type="protein sequence ID" value="CAA9561847.1"/>
    <property type="molecule type" value="Genomic_DNA"/>
</dbReference>